<evidence type="ECO:0000313" key="10">
    <source>
        <dbReference type="EMBL" id="MFC6357246.1"/>
    </source>
</evidence>
<sequence>MATASRGASPVTGDPDCSPRPPVSFELFPPRTDAAALGLGRTIDRLAEADPVFISVTFGAGGSSRERSLTVLSHILEHTTIEPMAHLTCVGSSHTEANLLVRQFLDAGITSFLALRGDPPAGGDGAMALGDLGSAAELVQLIHRVQEEREPFAQQRIPGLPQATRIAERERPVRVAVAAFPTGHPRSRGGSQDIDSLLAKQVAGANLAITQLFFHADDYLNFVDRARAAGVTMDILPGIMPVTSPKQLARIAELTGEEIAAELAIRLEIEPSEDAQYEIGVAFAAELARQVLDGGASGLHLYTFNRHQAVLGVLEHLDSVPPPPAHPSRESRKPHDHSHAIPHRNDPRLSAHRSAP</sequence>
<dbReference type="InterPro" id="IPR003171">
    <property type="entry name" value="Mehydrof_redctse-like"/>
</dbReference>
<protein>
    <recommendedName>
        <fullName evidence="8">Methylenetetrahydrofolate reductase</fullName>
    </recommendedName>
</protein>
<dbReference type="PANTHER" id="PTHR45754">
    <property type="entry name" value="METHYLENETETRAHYDROFOLATE REDUCTASE"/>
    <property type="match status" value="1"/>
</dbReference>
<comment type="similarity">
    <text evidence="3 8">Belongs to the methylenetetrahydrofolate reductase family.</text>
</comment>
<keyword evidence="5 8" id="KW-0274">FAD</keyword>
<proteinExistence type="inferred from homology"/>
<evidence type="ECO:0000256" key="9">
    <source>
        <dbReference type="SAM" id="MobiDB-lite"/>
    </source>
</evidence>
<feature type="region of interest" description="Disordered" evidence="9">
    <location>
        <begin position="317"/>
        <end position="356"/>
    </location>
</feature>
<dbReference type="Gene3D" id="3.20.20.220">
    <property type="match status" value="1"/>
</dbReference>
<keyword evidence="4 8" id="KW-0285">Flavoprotein</keyword>
<organism evidence="10 11">
    <name type="scientific">Luethyella okanaganae</name>
    <dbReference type="NCBI Taxonomy" id="69372"/>
    <lineage>
        <taxon>Bacteria</taxon>
        <taxon>Bacillati</taxon>
        <taxon>Actinomycetota</taxon>
        <taxon>Actinomycetes</taxon>
        <taxon>Micrococcales</taxon>
        <taxon>Microbacteriaceae</taxon>
        <taxon>Luethyella</taxon>
    </lineage>
</organism>
<feature type="region of interest" description="Disordered" evidence="9">
    <location>
        <begin position="1"/>
        <end position="23"/>
    </location>
</feature>
<comment type="pathway">
    <text evidence="2 8">One-carbon metabolism; tetrahydrofolate interconversion.</text>
</comment>
<evidence type="ECO:0000256" key="1">
    <source>
        <dbReference type="ARBA" id="ARBA00001974"/>
    </source>
</evidence>
<evidence type="ECO:0000256" key="7">
    <source>
        <dbReference type="ARBA" id="ARBA00048628"/>
    </source>
</evidence>
<gene>
    <name evidence="10" type="ORF">ACFQB0_14130</name>
</gene>
<evidence type="ECO:0000256" key="6">
    <source>
        <dbReference type="ARBA" id="ARBA00023002"/>
    </source>
</evidence>
<evidence type="ECO:0000256" key="3">
    <source>
        <dbReference type="ARBA" id="ARBA00006743"/>
    </source>
</evidence>
<comment type="cofactor">
    <cofactor evidence="1 8">
        <name>FAD</name>
        <dbReference type="ChEBI" id="CHEBI:57692"/>
    </cofactor>
</comment>
<keyword evidence="6 8" id="KW-0560">Oxidoreductase</keyword>
<dbReference type="CDD" id="cd00537">
    <property type="entry name" value="MTHFR"/>
    <property type="match status" value="1"/>
</dbReference>
<feature type="compositionally biased region" description="Basic and acidic residues" evidence="9">
    <location>
        <begin position="327"/>
        <end position="349"/>
    </location>
</feature>
<comment type="caution">
    <text evidence="10">The sequence shown here is derived from an EMBL/GenBank/DDBJ whole genome shotgun (WGS) entry which is preliminary data.</text>
</comment>
<dbReference type="RefSeq" id="WP_386732895.1">
    <property type="nucleotide sequence ID" value="NZ_JBHSTP010000004.1"/>
</dbReference>
<dbReference type="Pfam" id="PF02219">
    <property type="entry name" value="MTHFR"/>
    <property type="match status" value="1"/>
</dbReference>
<evidence type="ECO:0000313" key="11">
    <source>
        <dbReference type="Proteomes" id="UP001596306"/>
    </source>
</evidence>
<keyword evidence="11" id="KW-1185">Reference proteome</keyword>
<evidence type="ECO:0000256" key="5">
    <source>
        <dbReference type="ARBA" id="ARBA00022827"/>
    </source>
</evidence>
<dbReference type="SUPFAM" id="SSF51730">
    <property type="entry name" value="FAD-linked oxidoreductase"/>
    <property type="match status" value="1"/>
</dbReference>
<comment type="catalytic activity">
    <reaction evidence="7">
        <text>(6S)-5-methyl-5,6,7,8-tetrahydrofolate + NAD(+) = (6R)-5,10-methylene-5,6,7,8-tetrahydrofolate + NADH + H(+)</text>
        <dbReference type="Rhea" id="RHEA:19821"/>
        <dbReference type="ChEBI" id="CHEBI:15378"/>
        <dbReference type="ChEBI" id="CHEBI:15636"/>
        <dbReference type="ChEBI" id="CHEBI:18608"/>
        <dbReference type="ChEBI" id="CHEBI:57540"/>
        <dbReference type="ChEBI" id="CHEBI:57945"/>
        <dbReference type="EC" id="1.5.1.54"/>
    </reaction>
    <physiologicalReaction direction="right-to-left" evidence="7">
        <dbReference type="Rhea" id="RHEA:19823"/>
    </physiologicalReaction>
</comment>
<name>A0ABW1VGK8_9MICO</name>
<evidence type="ECO:0000256" key="8">
    <source>
        <dbReference type="RuleBase" id="RU003862"/>
    </source>
</evidence>
<evidence type="ECO:0000256" key="4">
    <source>
        <dbReference type="ARBA" id="ARBA00022630"/>
    </source>
</evidence>
<dbReference type="EMBL" id="JBHSTP010000004">
    <property type="protein sequence ID" value="MFC6357246.1"/>
    <property type="molecule type" value="Genomic_DNA"/>
</dbReference>
<dbReference type="PANTHER" id="PTHR45754:SF3">
    <property type="entry name" value="METHYLENETETRAHYDROFOLATE REDUCTASE (NADPH)"/>
    <property type="match status" value="1"/>
</dbReference>
<evidence type="ECO:0000256" key="2">
    <source>
        <dbReference type="ARBA" id="ARBA00004777"/>
    </source>
</evidence>
<reference evidence="11" key="1">
    <citation type="journal article" date="2019" name="Int. J. Syst. Evol. Microbiol.">
        <title>The Global Catalogue of Microorganisms (GCM) 10K type strain sequencing project: providing services to taxonomists for standard genome sequencing and annotation.</title>
        <authorList>
            <consortium name="The Broad Institute Genomics Platform"/>
            <consortium name="The Broad Institute Genome Sequencing Center for Infectious Disease"/>
            <person name="Wu L."/>
            <person name="Ma J."/>
        </authorList>
    </citation>
    <scope>NUCLEOTIDE SEQUENCE [LARGE SCALE GENOMIC DNA]</scope>
    <source>
        <strain evidence="11">CCUG 43304</strain>
    </source>
</reference>
<dbReference type="InterPro" id="IPR029041">
    <property type="entry name" value="FAD-linked_oxidoreductase-like"/>
</dbReference>
<accession>A0ABW1VGK8</accession>
<dbReference type="Proteomes" id="UP001596306">
    <property type="component" value="Unassembled WGS sequence"/>
</dbReference>